<organism evidence="1 2">
    <name type="scientific">Callithrix jacchus</name>
    <name type="common">White-tufted-ear marmoset</name>
    <name type="synonym">Simia Jacchus</name>
    <dbReference type="NCBI Taxonomy" id="9483"/>
    <lineage>
        <taxon>Eukaryota</taxon>
        <taxon>Metazoa</taxon>
        <taxon>Chordata</taxon>
        <taxon>Craniata</taxon>
        <taxon>Vertebrata</taxon>
        <taxon>Euteleostomi</taxon>
        <taxon>Mammalia</taxon>
        <taxon>Eutheria</taxon>
        <taxon>Euarchontoglires</taxon>
        <taxon>Primates</taxon>
        <taxon>Haplorrhini</taxon>
        <taxon>Platyrrhini</taxon>
        <taxon>Cebidae</taxon>
        <taxon>Callitrichinae</taxon>
        <taxon>Callithrix</taxon>
        <taxon>Callithrix</taxon>
    </lineage>
</organism>
<reference evidence="1 2" key="1">
    <citation type="submission" date="2009-03" db="EMBL/GenBank/DDBJ databases">
        <authorList>
            <person name="Warren W."/>
            <person name="Ye L."/>
            <person name="Minx P."/>
            <person name="Worley K."/>
            <person name="Gibbs R."/>
            <person name="Wilson R.K."/>
        </authorList>
    </citation>
    <scope>NUCLEOTIDE SEQUENCE [LARGE SCALE GENOMIC DNA]</scope>
</reference>
<dbReference type="Proteomes" id="UP000008225">
    <property type="component" value="Chromosome 21"/>
</dbReference>
<accession>A0A8I3W332</accession>
<dbReference type="AlphaFoldDB" id="A0A8I3W332"/>
<sequence length="153" mass="16491">HSLKQDQCIILHFLGEVRNLTGSAGFCALSLKAKIKVSSGLSSGGESTSRLIGVAGRIQLCGFVGKKSLFPCWLLARGCPQHLEATCPPWLMAHLILTASIRGKSPSCTVTLSRLFHFLWLVCPSLSSLRVHDSPSCSHVKKDKFASTSAMIL</sequence>
<protein>
    <submittedName>
        <fullName evidence="1">Uncharacterized protein</fullName>
    </submittedName>
</protein>
<keyword evidence="2" id="KW-1185">Reference proteome</keyword>
<proteinExistence type="predicted"/>
<dbReference type="Ensembl" id="ENSCJAT00000129065.1">
    <property type="protein sequence ID" value="ENSCJAP00000080453.1"/>
    <property type="gene ID" value="ENSCJAG00000070994.1"/>
</dbReference>
<reference evidence="1" key="3">
    <citation type="submission" date="2025-09" db="UniProtKB">
        <authorList>
            <consortium name="Ensembl"/>
        </authorList>
    </citation>
    <scope>IDENTIFICATION</scope>
</reference>
<evidence type="ECO:0000313" key="2">
    <source>
        <dbReference type="Proteomes" id="UP000008225"/>
    </source>
</evidence>
<evidence type="ECO:0000313" key="1">
    <source>
        <dbReference type="Ensembl" id="ENSCJAP00000080453.1"/>
    </source>
</evidence>
<name>A0A8I3W332_CALJA</name>
<reference evidence="1" key="2">
    <citation type="submission" date="2025-08" db="UniProtKB">
        <authorList>
            <consortium name="Ensembl"/>
        </authorList>
    </citation>
    <scope>IDENTIFICATION</scope>
</reference>